<dbReference type="EMBL" id="JYDI01000084">
    <property type="protein sequence ID" value="KRY53531.1"/>
    <property type="molecule type" value="Genomic_DNA"/>
</dbReference>
<sequence length="78" mass="9006">MLSHLVPHYQKMSTFTFSDDIADNLLEPSEQVAQTNKSLQTLKNGKLTKNPTVYNKFMFIQGSQTFKVQVRINLQNKM</sequence>
<protein>
    <submittedName>
        <fullName evidence="1">Uncharacterized protein</fullName>
    </submittedName>
</protein>
<evidence type="ECO:0000313" key="2">
    <source>
        <dbReference type="Proteomes" id="UP000054653"/>
    </source>
</evidence>
<name>A0A0V1CW79_TRIBR</name>
<proteinExistence type="predicted"/>
<reference evidence="1 2" key="1">
    <citation type="submission" date="2015-01" db="EMBL/GenBank/DDBJ databases">
        <title>Evolution of Trichinella species and genotypes.</title>
        <authorList>
            <person name="Korhonen P.K."/>
            <person name="Edoardo P."/>
            <person name="Giuseppe L.R."/>
            <person name="Gasser R.B."/>
        </authorList>
    </citation>
    <scope>NUCLEOTIDE SEQUENCE [LARGE SCALE GENOMIC DNA]</scope>
    <source>
        <strain evidence="1">ISS120</strain>
    </source>
</reference>
<keyword evidence="2" id="KW-1185">Reference proteome</keyword>
<dbReference type="Proteomes" id="UP000054653">
    <property type="component" value="Unassembled WGS sequence"/>
</dbReference>
<organism evidence="1 2">
    <name type="scientific">Trichinella britovi</name>
    <name type="common">Parasitic roundworm</name>
    <dbReference type="NCBI Taxonomy" id="45882"/>
    <lineage>
        <taxon>Eukaryota</taxon>
        <taxon>Metazoa</taxon>
        <taxon>Ecdysozoa</taxon>
        <taxon>Nematoda</taxon>
        <taxon>Enoplea</taxon>
        <taxon>Dorylaimia</taxon>
        <taxon>Trichinellida</taxon>
        <taxon>Trichinellidae</taxon>
        <taxon>Trichinella</taxon>
    </lineage>
</organism>
<gene>
    <name evidence="1" type="ORF">T03_4474</name>
</gene>
<dbReference type="AlphaFoldDB" id="A0A0V1CW79"/>
<evidence type="ECO:0000313" key="1">
    <source>
        <dbReference type="EMBL" id="KRY53531.1"/>
    </source>
</evidence>
<comment type="caution">
    <text evidence="1">The sequence shown here is derived from an EMBL/GenBank/DDBJ whole genome shotgun (WGS) entry which is preliminary data.</text>
</comment>
<accession>A0A0V1CW79</accession>